<proteinExistence type="predicted"/>
<organism evidence="1 2">
    <name type="scientific">Plasmodium yoelii yoelii</name>
    <dbReference type="NCBI Taxonomy" id="73239"/>
    <lineage>
        <taxon>Eukaryota</taxon>
        <taxon>Sar</taxon>
        <taxon>Alveolata</taxon>
        <taxon>Apicomplexa</taxon>
        <taxon>Aconoidasida</taxon>
        <taxon>Haemosporida</taxon>
        <taxon>Plasmodiidae</taxon>
        <taxon>Plasmodium</taxon>
        <taxon>Plasmodium (Vinckeia)</taxon>
    </lineage>
</organism>
<reference evidence="1 2" key="1">
    <citation type="journal article" date="2002" name="Nature">
        <title>Genome sequence and comparative analysis of the model rodent malaria parasite Plasmodium yoelii yoelii.</title>
        <authorList>
            <person name="Carlton J.M."/>
            <person name="Angiuoli S.V."/>
            <person name="Suh B.B."/>
            <person name="Kooij T.W."/>
            <person name="Pertea M."/>
            <person name="Silva J.C."/>
            <person name="Ermolaeva M.D."/>
            <person name="Allen J.E."/>
            <person name="Selengut J.D."/>
            <person name="Koo H.L."/>
            <person name="Peterson J.D."/>
            <person name="Pop M."/>
            <person name="Kosack D.S."/>
            <person name="Shumway M.F."/>
            <person name="Bidwell S.L."/>
            <person name="Shallom S.J."/>
            <person name="van Aken S.E."/>
            <person name="Riedmuller S.B."/>
            <person name="Feldblyum T.V."/>
            <person name="Cho J.K."/>
            <person name="Quackenbush J."/>
            <person name="Sedegah M."/>
            <person name="Shoaibi A."/>
            <person name="Cummings L.M."/>
            <person name="Florens L."/>
            <person name="Yates J.R."/>
            <person name="Raine J.D."/>
            <person name="Sinden R.E."/>
            <person name="Harris M.A."/>
            <person name="Cunningham D.A."/>
            <person name="Preiser P.R."/>
            <person name="Bergman L.W."/>
            <person name="Vaidya A.B."/>
            <person name="van Lin L.H."/>
            <person name="Janse C.J."/>
            <person name="Waters A.P."/>
            <person name="Smith H.O."/>
            <person name="White O.R."/>
            <person name="Salzberg S.L."/>
            <person name="Venter J.C."/>
            <person name="Fraser C.M."/>
            <person name="Hoffman S.L."/>
            <person name="Gardner M.J."/>
            <person name="Carucci D.J."/>
        </authorList>
    </citation>
    <scope>NUCLEOTIDE SEQUENCE [LARGE SCALE GENOMIC DNA]</scope>
    <source>
        <strain evidence="1 2">17XNL</strain>
    </source>
</reference>
<keyword evidence="2" id="KW-1185">Reference proteome</keyword>
<comment type="caution">
    <text evidence="1">The sequence shown here is derived from an EMBL/GenBank/DDBJ whole genome shotgun (WGS) entry which is preliminary data.</text>
</comment>
<gene>
    <name evidence="1" type="ORF">PY02698</name>
</gene>
<dbReference type="PaxDb" id="73239-Q7RL48"/>
<accession>Q7RL48</accession>
<sequence length="43" mass="5154">MLDHMKKDKDYNKWRRLNYGTFGEELDQEVASYLGDGENDDKK</sequence>
<dbReference type="InParanoid" id="Q7RL48"/>
<evidence type="ECO:0000313" key="1">
    <source>
        <dbReference type="EMBL" id="EAA22179.1"/>
    </source>
</evidence>
<dbReference type="AlphaFoldDB" id="Q7RL48"/>
<evidence type="ECO:0000313" key="2">
    <source>
        <dbReference type="Proteomes" id="UP000008553"/>
    </source>
</evidence>
<dbReference type="EMBL" id="AABL01000743">
    <property type="protein sequence ID" value="EAA22179.1"/>
    <property type="molecule type" value="Genomic_DNA"/>
</dbReference>
<dbReference type="Proteomes" id="UP000008553">
    <property type="component" value="Unassembled WGS sequence"/>
</dbReference>
<name>Q7RL48_PLAYO</name>
<protein>
    <submittedName>
        <fullName evidence="1">Uncharacterized protein</fullName>
    </submittedName>
</protein>